<dbReference type="GO" id="GO:0005656">
    <property type="term" value="C:nuclear pre-replicative complex"/>
    <property type="evidence" value="ECO:0007669"/>
    <property type="project" value="TreeGrafter"/>
</dbReference>
<proteinExistence type="inferred from homology"/>
<dbReference type="InterPro" id="IPR040855">
    <property type="entry name" value="ORC_WH_C"/>
</dbReference>
<reference evidence="13" key="2">
    <citation type="submission" date="2020-05" db="UniProtKB">
        <authorList>
            <consortium name="EnsemblMetazoa"/>
        </authorList>
    </citation>
    <scope>IDENTIFICATION</scope>
    <source>
        <strain evidence="13">FAR1</strain>
    </source>
</reference>
<dbReference type="GO" id="GO:0005664">
    <property type="term" value="C:nuclear origin of replication recognition complex"/>
    <property type="evidence" value="ECO:0007669"/>
    <property type="project" value="InterPro"/>
</dbReference>
<evidence type="ECO:0000256" key="4">
    <source>
        <dbReference type="ARBA" id="ARBA00022553"/>
    </source>
</evidence>
<protein>
    <recommendedName>
        <fullName evidence="3">Origin recognition complex subunit 3</fullName>
    </recommendedName>
</protein>
<keyword evidence="7" id="KW-0539">Nucleus</keyword>
<dbReference type="InterPro" id="IPR045663">
    <property type="entry name" value="ORC3_ins"/>
</dbReference>
<evidence type="ECO:0000256" key="2">
    <source>
        <dbReference type="ARBA" id="ARBA00010977"/>
    </source>
</evidence>
<dbReference type="Proteomes" id="UP000075886">
    <property type="component" value="Unassembled WGS sequence"/>
</dbReference>
<sequence>MFTIKVYGREITMDVTNSVSKGVFVFKNGAARAKGRKKAQRYNSLLDAATTNQLWFRSYTKNWERSQKMIQKLQTSSYSKIRNDLYAFIEQCHQKLDSYEGVLPTAALLTGINQTDHLSQFEKLAEDIGNNTLALVVLLQSREASSVKQAIETIVGKFIESHNQICGANDEPSEQKKFRKNQLNLSLLDAWYADRFKKYEQKVKFVIILPDFELFNPLVLQDVLLILDAHSHASLLPLVLVFGVATSITTIHNVLPYHVTSKIKLSIFQSEPSVTNLNNILDEVLLTPYCPFHLSGKAFQLLLDIFLFYDFSVNGFIQGYKYAFTDHCYGRSINALSSIIDDNDDLVTIIGELSAAEFEQIRQLPSFRPYIESLPNPQDVVDLLTDDAHLKRALPAMLLRVHNYWFTFHCALKILLTLVSDLPKAPLGKQLRELYCQCVSADVTQLAEFKECLQLLSFLSKEEMLQKVKDVLTVILAFIRRNDQLSMQGCLVYDVVPLEEMAEELVKLSDELTVAKHEQIFENVQQEQPCLLSPGMGRQELREKLLTAAKHTNKNESGVTRAVGRITEFMVKDIFQRYLQPATPQNVPLIELFLYDDCASMRRHIVGAPRAAVHTALNNPQYYTQCDCCLLEESTSIVPTLPDLSIAYKLHLECGRLINLFDWLQAFRTVIDDAACMDSEEKQIDPTIQARFTRAVAELQFLGFIKTSKTKTDHVTRLTW</sequence>
<evidence type="ECO:0000259" key="12">
    <source>
        <dbReference type="Pfam" id="PF19675"/>
    </source>
</evidence>
<evidence type="ECO:0000256" key="6">
    <source>
        <dbReference type="ARBA" id="ARBA00023125"/>
    </source>
</evidence>
<comment type="subunit">
    <text evidence="8">Component of ORC, a complex composed of at least 6 subunits: ORC1, ORC2, ORC3, ORC4, ORC5 and ORC6. ORC is regulated in a cell-cycle dependent manner. It is sequentially assembled at the exit from anaphase of mitosis and disassembled as cells enter S phase.</text>
</comment>
<dbReference type="PANTHER" id="PTHR12748:SF0">
    <property type="entry name" value="ORIGIN RECOGNITION COMPLEX SUBUNIT 3"/>
    <property type="match status" value="1"/>
</dbReference>
<dbReference type="CDD" id="cd20704">
    <property type="entry name" value="Orc3"/>
    <property type="match status" value="2"/>
</dbReference>
<keyword evidence="5" id="KW-0235">DNA replication</keyword>
<evidence type="ECO:0000256" key="9">
    <source>
        <dbReference type="ARBA" id="ARBA00045241"/>
    </source>
</evidence>
<keyword evidence="14" id="KW-1185">Reference proteome</keyword>
<evidence type="ECO:0000313" key="14">
    <source>
        <dbReference type="Proteomes" id="UP000075886"/>
    </source>
</evidence>
<evidence type="ECO:0000256" key="3">
    <source>
        <dbReference type="ARBA" id="ARBA00019085"/>
    </source>
</evidence>
<dbReference type="InterPro" id="IPR020795">
    <property type="entry name" value="ORC3"/>
</dbReference>
<keyword evidence="6" id="KW-0238">DNA-binding</keyword>
<dbReference type="GO" id="GO:0003688">
    <property type="term" value="F:DNA replication origin binding"/>
    <property type="evidence" value="ECO:0007669"/>
    <property type="project" value="TreeGrafter"/>
</dbReference>
<keyword evidence="4" id="KW-0597">Phosphoprotein</keyword>
<evidence type="ECO:0000313" key="13">
    <source>
        <dbReference type="EnsemblMetazoa" id="AFAF018576-PA"/>
    </source>
</evidence>
<dbReference type="Pfam" id="PF07034">
    <property type="entry name" value="ORC3_N"/>
    <property type="match status" value="1"/>
</dbReference>
<evidence type="ECO:0000256" key="7">
    <source>
        <dbReference type="ARBA" id="ARBA00023242"/>
    </source>
</evidence>
<feature type="domain" description="Origin recognition complex subunit 3 winged helix C-terminal" evidence="11">
    <location>
        <begin position="610"/>
        <end position="720"/>
    </location>
</feature>
<dbReference type="Pfam" id="PF19675">
    <property type="entry name" value="ORC3_ins"/>
    <property type="match status" value="1"/>
</dbReference>
<evidence type="ECO:0000256" key="5">
    <source>
        <dbReference type="ARBA" id="ARBA00022705"/>
    </source>
</evidence>
<dbReference type="STRING" id="69004.A0A182QX13"/>
<dbReference type="VEuPathDB" id="VectorBase:AFAF018576"/>
<comment type="similarity">
    <text evidence="2">Belongs to the ORC3 family.</text>
</comment>
<dbReference type="GO" id="GO:0006270">
    <property type="term" value="P:DNA replication initiation"/>
    <property type="evidence" value="ECO:0007669"/>
    <property type="project" value="TreeGrafter"/>
</dbReference>
<evidence type="ECO:0000259" key="10">
    <source>
        <dbReference type="Pfam" id="PF07034"/>
    </source>
</evidence>
<dbReference type="Pfam" id="PF18137">
    <property type="entry name" value="WHD_ORC"/>
    <property type="match status" value="1"/>
</dbReference>
<reference evidence="14" key="1">
    <citation type="submission" date="2014-01" db="EMBL/GenBank/DDBJ databases">
        <title>The Genome Sequence of Anopheles farauti FAR1 (V2).</title>
        <authorList>
            <consortium name="The Broad Institute Genomics Platform"/>
            <person name="Neafsey D.E."/>
            <person name="Besansky N."/>
            <person name="Howell P."/>
            <person name="Walton C."/>
            <person name="Young S.K."/>
            <person name="Zeng Q."/>
            <person name="Gargeya S."/>
            <person name="Fitzgerald M."/>
            <person name="Haas B."/>
            <person name="Abouelleil A."/>
            <person name="Allen A.W."/>
            <person name="Alvarado L."/>
            <person name="Arachchi H.M."/>
            <person name="Berlin A.M."/>
            <person name="Chapman S.B."/>
            <person name="Gainer-Dewar J."/>
            <person name="Goldberg J."/>
            <person name="Griggs A."/>
            <person name="Gujja S."/>
            <person name="Hansen M."/>
            <person name="Howarth C."/>
            <person name="Imamovic A."/>
            <person name="Ireland A."/>
            <person name="Larimer J."/>
            <person name="McCowan C."/>
            <person name="Murphy C."/>
            <person name="Pearson M."/>
            <person name="Poon T.W."/>
            <person name="Priest M."/>
            <person name="Roberts A."/>
            <person name="Saif S."/>
            <person name="Shea T."/>
            <person name="Sisk P."/>
            <person name="Sykes S."/>
            <person name="Wortman J."/>
            <person name="Nusbaum C."/>
            <person name="Birren B."/>
        </authorList>
    </citation>
    <scope>NUCLEOTIDE SEQUENCE [LARGE SCALE GENOMIC DNA]</scope>
    <source>
        <strain evidence="14">FAR1</strain>
    </source>
</reference>
<dbReference type="EnsemblMetazoa" id="AFAF018576-RA">
    <property type="protein sequence ID" value="AFAF018576-PA"/>
    <property type="gene ID" value="AFAF018576"/>
</dbReference>
<evidence type="ECO:0000256" key="1">
    <source>
        <dbReference type="ARBA" id="ARBA00004123"/>
    </source>
</evidence>
<dbReference type="InterPro" id="IPR045667">
    <property type="entry name" value="ORC3_N"/>
</dbReference>
<comment type="subcellular location">
    <subcellularLocation>
        <location evidence="1">Nucleus</location>
    </subcellularLocation>
</comment>
<organism evidence="13 14">
    <name type="scientific">Anopheles farauti</name>
    <dbReference type="NCBI Taxonomy" id="69004"/>
    <lineage>
        <taxon>Eukaryota</taxon>
        <taxon>Metazoa</taxon>
        <taxon>Ecdysozoa</taxon>
        <taxon>Arthropoda</taxon>
        <taxon>Hexapoda</taxon>
        <taxon>Insecta</taxon>
        <taxon>Pterygota</taxon>
        <taxon>Neoptera</taxon>
        <taxon>Endopterygota</taxon>
        <taxon>Diptera</taxon>
        <taxon>Nematocera</taxon>
        <taxon>Culicoidea</taxon>
        <taxon>Culicidae</taxon>
        <taxon>Anophelinae</taxon>
        <taxon>Anopheles</taxon>
    </lineage>
</organism>
<feature type="domain" description="Origin recognition complex subunit 3 insertion" evidence="12">
    <location>
        <begin position="350"/>
        <end position="595"/>
    </location>
</feature>
<dbReference type="EMBL" id="AXCN02001759">
    <property type="status" value="NOT_ANNOTATED_CDS"/>
    <property type="molecule type" value="Genomic_DNA"/>
</dbReference>
<comment type="function">
    <text evidence="9">Component of the origin recognition complex (ORC) that binds origins of replication. DNA-binding is ATP-dependent. The specific DNA sequences that define origins of replication have not been identified yet. ORC is required to assemble the pre-replication complex necessary to initiate DNA replication. Binds histone H3 and H4 trimethylation marks H3K9me3, H3K27me3 and H4K20me3.</text>
</comment>
<name>A0A182QX13_9DIPT</name>
<dbReference type="AlphaFoldDB" id="A0A182QX13"/>
<accession>A0A182QX13</accession>
<dbReference type="GO" id="GO:0031261">
    <property type="term" value="C:DNA replication preinitiation complex"/>
    <property type="evidence" value="ECO:0007669"/>
    <property type="project" value="TreeGrafter"/>
</dbReference>
<dbReference type="PANTHER" id="PTHR12748">
    <property type="entry name" value="ORIGIN RECOGNITION COMPLEX SUBUNIT 3"/>
    <property type="match status" value="1"/>
</dbReference>
<feature type="domain" description="Origin recognition complex subunit 3 N-terminal" evidence="10">
    <location>
        <begin position="16"/>
        <end position="331"/>
    </location>
</feature>
<evidence type="ECO:0000256" key="8">
    <source>
        <dbReference type="ARBA" id="ARBA00026084"/>
    </source>
</evidence>
<evidence type="ECO:0000259" key="11">
    <source>
        <dbReference type="Pfam" id="PF18137"/>
    </source>
</evidence>